<feature type="coiled-coil region" evidence="1">
    <location>
        <begin position="244"/>
        <end position="340"/>
    </location>
</feature>
<dbReference type="RefSeq" id="XP_028867470.1">
    <property type="nucleotide sequence ID" value="XM_029011637.1"/>
</dbReference>
<gene>
    <name evidence="3" type="ORF">BOVATA_027200</name>
</gene>
<reference evidence="3 4" key="1">
    <citation type="journal article" date="2017" name="BMC Genomics">
        <title>Whole-genome assembly of Babesia ovata and comparative genomics between closely related pathogens.</title>
        <authorList>
            <person name="Yamagishi J."/>
            <person name="Asada M."/>
            <person name="Hakimi H."/>
            <person name="Tanaka T.Q."/>
            <person name="Sugimoto C."/>
            <person name="Kawazu S."/>
        </authorList>
    </citation>
    <scope>NUCLEOTIDE SEQUENCE [LARGE SCALE GENOMIC DNA]</scope>
    <source>
        <strain evidence="3 4">Miyake</strain>
    </source>
</reference>
<feature type="region of interest" description="Disordered" evidence="2">
    <location>
        <begin position="172"/>
        <end position="205"/>
    </location>
</feature>
<dbReference type="OrthoDB" id="10647858at2759"/>
<sequence>MAYAMEYAHTGDVETFSDNGEPDVSENFEHELGAEDHEAELDEGFNPDDLGNEDDGDFEGDVADDEFNPEELSELGDEEVNEEASGEEGEVAEVEEAADDVDESELVCTCPDGEEDDVEAQEEAEVAPADVEDEEVAEDENPELKDGMDDAGVDTVSADEVDVGAMDLVEGMEESRETSSVVSEGHVEIPGSLTGDGKSGKRVPGKKLHWEAKASVPAYVMKTASKFKVDDISKVSITVKGQGLKNAATKIEAMSSAARESKQKLKEAVNTNKLTSQMQRSEVVAAEKARVNAAKQAREAQAERVRLEAAERRKMEAIEKQRQQLEFEKKKEALSKARREALEKSRA</sequence>
<evidence type="ECO:0000256" key="1">
    <source>
        <dbReference type="SAM" id="Coils"/>
    </source>
</evidence>
<keyword evidence="1" id="KW-0175">Coiled coil</keyword>
<dbReference type="VEuPathDB" id="PiroplasmaDB:BOVATA_027200"/>
<dbReference type="Proteomes" id="UP000236319">
    <property type="component" value="Unassembled WGS sequence"/>
</dbReference>
<comment type="caution">
    <text evidence="3">The sequence shown here is derived from an EMBL/GenBank/DDBJ whole genome shotgun (WGS) entry which is preliminary data.</text>
</comment>
<accession>A0A2H6KE16</accession>
<evidence type="ECO:0000256" key="2">
    <source>
        <dbReference type="SAM" id="MobiDB-lite"/>
    </source>
</evidence>
<feature type="compositionally biased region" description="Acidic residues" evidence="2">
    <location>
        <begin position="112"/>
        <end position="141"/>
    </location>
</feature>
<evidence type="ECO:0000313" key="3">
    <source>
        <dbReference type="EMBL" id="GBE61227.1"/>
    </source>
</evidence>
<feature type="region of interest" description="Disordered" evidence="2">
    <location>
        <begin position="1"/>
        <end position="152"/>
    </location>
</feature>
<feature type="compositionally biased region" description="Acidic residues" evidence="2">
    <location>
        <begin position="37"/>
        <end position="105"/>
    </location>
</feature>
<name>A0A2H6KE16_9APIC</name>
<feature type="compositionally biased region" description="Basic and acidic residues" evidence="2">
    <location>
        <begin position="27"/>
        <end position="36"/>
    </location>
</feature>
<proteinExistence type="predicted"/>
<protein>
    <submittedName>
        <fullName evidence="3">Uncharacterized protein</fullName>
    </submittedName>
</protein>
<dbReference type="GeneID" id="39874997"/>
<evidence type="ECO:0000313" key="4">
    <source>
        <dbReference type="Proteomes" id="UP000236319"/>
    </source>
</evidence>
<dbReference type="AlphaFoldDB" id="A0A2H6KE16"/>
<dbReference type="EMBL" id="BDSA01000003">
    <property type="protein sequence ID" value="GBE61227.1"/>
    <property type="molecule type" value="Genomic_DNA"/>
</dbReference>
<organism evidence="3 4">
    <name type="scientific">Babesia ovata</name>
    <dbReference type="NCBI Taxonomy" id="189622"/>
    <lineage>
        <taxon>Eukaryota</taxon>
        <taxon>Sar</taxon>
        <taxon>Alveolata</taxon>
        <taxon>Apicomplexa</taxon>
        <taxon>Aconoidasida</taxon>
        <taxon>Piroplasmida</taxon>
        <taxon>Babesiidae</taxon>
        <taxon>Babesia</taxon>
    </lineage>
</organism>
<keyword evidence="4" id="KW-1185">Reference proteome</keyword>